<reference evidence="1" key="1">
    <citation type="submission" date="2021-01" db="EMBL/GenBank/DDBJ databases">
        <authorList>
            <consortium name="Genoscope - CEA"/>
            <person name="William W."/>
        </authorList>
    </citation>
    <scope>NUCLEOTIDE SEQUENCE</scope>
</reference>
<evidence type="ECO:0000313" key="1">
    <source>
        <dbReference type="EMBL" id="CAD8201327.1"/>
    </source>
</evidence>
<sequence>MCHLDELDLNNLITIYQSYGSESEIIEQIIQREKQLDSAVPHRELDRILEIWKTNGNIDQDLLLILKSELLYQIKVTNKYQQNKVFQRIFALIYANVNDAEILHVIEKKLQKSTKLLESRNYSFQNGYLT</sequence>
<accession>A0A8S1XKH5</accession>
<name>A0A8S1XKH5_PAROT</name>
<dbReference type="EMBL" id="CAJJDP010000124">
    <property type="protein sequence ID" value="CAD8201327.1"/>
    <property type="molecule type" value="Genomic_DNA"/>
</dbReference>
<organism evidence="1 2">
    <name type="scientific">Paramecium octaurelia</name>
    <dbReference type="NCBI Taxonomy" id="43137"/>
    <lineage>
        <taxon>Eukaryota</taxon>
        <taxon>Sar</taxon>
        <taxon>Alveolata</taxon>
        <taxon>Ciliophora</taxon>
        <taxon>Intramacronucleata</taxon>
        <taxon>Oligohymenophorea</taxon>
        <taxon>Peniculida</taxon>
        <taxon>Parameciidae</taxon>
        <taxon>Paramecium</taxon>
    </lineage>
</organism>
<gene>
    <name evidence="1" type="ORF">POCTA_138.1.T1240036</name>
</gene>
<comment type="caution">
    <text evidence="1">The sequence shown here is derived from an EMBL/GenBank/DDBJ whole genome shotgun (WGS) entry which is preliminary data.</text>
</comment>
<keyword evidence="2" id="KW-1185">Reference proteome</keyword>
<dbReference type="Proteomes" id="UP000683925">
    <property type="component" value="Unassembled WGS sequence"/>
</dbReference>
<protein>
    <submittedName>
        <fullName evidence="1">Uncharacterized protein</fullName>
    </submittedName>
</protein>
<proteinExistence type="predicted"/>
<dbReference type="AlphaFoldDB" id="A0A8S1XKH5"/>
<evidence type="ECO:0000313" key="2">
    <source>
        <dbReference type="Proteomes" id="UP000683925"/>
    </source>
</evidence>